<dbReference type="SUPFAM" id="SSF56935">
    <property type="entry name" value="Porins"/>
    <property type="match status" value="1"/>
</dbReference>
<dbReference type="InterPro" id="IPR023614">
    <property type="entry name" value="Porin_dom_sf"/>
</dbReference>
<evidence type="ECO:0000313" key="3">
    <source>
        <dbReference type="EMBL" id="SEO07661.1"/>
    </source>
</evidence>
<keyword evidence="2" id="KW-0732">Signal</keyword>
<name>A0A1H8LRB4_9PROT</name>
<accession>A0A1H8LRB4</accession>
<protein>
    <submittedName>
        <fullName evidence="3">Phosphate-selective porin OprO and OprP</fullName>
    </submittedName>
</protein>
<feature type="chain" id="PRO_5010194625" evidence="2">
    <location>
        <begin position="25"/>
        <end position="559"/>
    </location>
</feature>
<feature type="compositionally biased region" description="Basic and acidic residues" evidence="1">
    <location>
        <begin position="52"/>
        <end position="76"/>
    </location>
</feature>
<dbReference type="Pfam" id="PF07396">
    <property type="entry name" value="Porin_O_P"/>
    <property type="match status" value="1"/>
</dbReference>
<sequence>MKLRKLTLALATALGSSLSSAAFALDLYVDTKTEQIYAKPAPGRVHIGSFVREGDSPSKTVDKADKTVEASKDRSDGQTAERAAEKTDPAELMAARRDIEMKAKMREARLVSDMASLEERVKQTEKTKMKYGPGLHFESADGNFTAAIDGRLQADSQYNITNDVLPPAPNDRPYELNSGANIRRARLGVEGTVFKKWDYKFEYDFSRGNGAVTSGITDAFIRYNFDNPLSIKVGSFKEPFSLEEATSNRFLTFIERNMAVNTFVDNPNVYKTGIGVNYAVPRWQTGISFQTEPVGSWSSASTSINPNGNNSRNNGSGDTSWEGVGRISGRPWMESETKFWHVGASAAYTRVNTQYEGDGDFANGGMSFGSFPAANVDRTNVLNTSNLSIGNKNDPASRRIESFNRWGAETALVYGPFSAQGEYLRTDINGHGYSGESLFGFYGYLSYFLTGESRVYHVKNGAWNRIKPLQTFQLNGPGWGAWEIAAGYDYMNMNDGVIRGGKADLIKFGLNWYPHSHVRVMTNYVHVLDVNTAGVTDRRSAGFNNANLDMWLTRFQVDF</sequence>
<evidence type="ECO:0000256" key="2">
    <source>
        <dbReference type="SAM" id="SignalP"/>
    </source>
</evidence>
<feature type="signal peptide" evidence="2">
    <location>
        <begin position="1"/>
        <end position="24"/>
    </location>
</feature>
<reference evidence="3 4" key="1">
    <citation type="submission" date="2016-10" db="EMBL/GenBank/DDBJ databases">
        <authorList>
            <person name="de Groot N.N."/>
        </authorList>
    </citation>
    <scope>NUCLEOTIDE SEQUENCE [LARGE SCALE GENOMIC DNA]</scope>
    <source>
        <strain evidence="3 4">Nl18</strain>
    </source>
</reference>
<dbReference type="InterPro" id="IPR010870">
    <property type="entry name" value="Porin_O/P"/>
</dbReference>
<dbReference type="Gene3D" id="2.40.160.10">
    <property type="entry name" value="Porin"/>
    <property type="match status" value="1"/>
</dbReference>
<evidence type="ECO:0000313" key="4">
    <source>
        <dbReference type="Proteomes" id="UP000183898"/>
    </source>
</evidence>
<dbReference type="AlphaFoldDB" id="A0A1H8LRB4"/>
<feature type="region of interest" description="Disordered" evidence="1">
    <location>
        <begin position="49"/>
        <end position="88"/>
    </location>
</feature>
<dbReference type="Proteomes" id="UP000183898">
    <property type="component" value="Unassembled WGS sequence"/>
</dbReference>
<proteinExistence type="predicted"/>
<organism evidence="3 4">
    <name type="scientific">Nitrosospira multiformis</name>
    <dbReference type="NCBI Taxonomy" id="1231"/>
    <lineage>
        <taxon>Bacteria</taxon>
        <taxon>Pseudomonadati</taxon>
        <taxon>Pseudomonadota</taxon>
        <taxon>Betaproteobacteria</taxon>
        <taxon>Nitrosomonadales</taxon>
        <taxon>Nitrosomonadaceae</taxon>
        <taxon>Nitrosospira</taxon>
    </lineage>
</organism>
<feature type="compositionally biased region" description="Low complexity" evidence="1">
    <location>
        <begin position="303"/>
        <end position="317"/>
    </location>
</feature>
<feature type="region of interest" description="Disordered" evidence="1">
    <location>
        <begin position="298"/>
        <end position="320"/>
    </location>
</feature>
<gene>
    <name evidence="3" type="ORF">SAMN05216404_11118</name>
</gene>
<dbReference type="EMBL" id="FOCT01000011">
    <property type="protein sequence ID" value="SEO07661.1"/>
    <property type="molecule type" value="Genomic_DNA"/>
</dbReference>
<evidence type="ECO:0000256" key="1">
    <source>
        <dbReference type="SAM" id="MobiDB-lite"/>
    </source>
</evidence>
<dbReference type="RefSeq" id="WP_074747777.1">
    <property type="nucleotide sequence ID" value="NZ_FOCT01000011.1"/>
</dbReference>